<gene>
    <name evidence="2" type="ORF">H9Q80_02570</name>
</gene>
<dbReference type="Proteomes" id="UP000515856">
    <property type="component" value="Chromosome"/>
</dbReference>
<dbReference type="EMBL" id="CP060636">
    <property type="protein sequence ID" value="QNM12855.1"/>
    <property type="molecule type" value="Genomic_DNA"/>
</dbReference>
<protein>
    <recommendedName>
        <fullName evidence="4">GHKL domain-containing protein</fullName>
    </recommendedName>
</protein>
<name>A0A7G9GPX3_9FIRM</name>
<proteinExistence type="predicted"/>
<dbReference type="AlphaFoldDB" id="A0A7G9GPX3"/>
<feature type="transmembrane region" description="Helical" evidence="1">
    <location>
        <begin position="6"/>
        <end position="25"/>
    </location>
</feature>
<reference evidence="2 3" key="1">
    <citation type="submission" date="2020-08" db="EMBL/GenBank/DDBJ databases">
        <authorList>
            <person name="Liu C."/>
            <person name="Sun Q."/>
        </authorList>
    </citation>
    <scope>NUCLEOTIDE SEQUENCE [LARGE SCALE GENOMIC DNA]</scope>
    <source>
        <strain evidence="2 3">NSJ-61</strain>
    </source>
</reference>
<feature type="transmembrane region" description="Helical" evidence="1">
    <location>
        <begin position="181"/>
        <end position="200"/>
    </location>
</feature>
<accession>A0A7G9GPX3</accession>
<organism evidence="2 3">
    <name type="scientific">[Eubacterium] hominis</name>
    <dbReference type="NCBI Taxonomy" id="2764325"/>
    <lineage>
        <taxon>Bacteria</taxon>
        <taxon>Bacillati</taxon>
        <taxon>Bacillota</taxon>
        <taxon>Erysipelotrichia</taxon>
        <taxon>Erysipelotrichales</taxon>
        <taxon>Erysipelotrichaceae</taxon>
        <taxon>Amedibacillus</taxon>
    </lineage>
</organism>
<keyword evidence="1" id="KW-0812">Transmembrane</keyword>
<dbReference type="RefSeq" id="WP_117454006.1">
    <property type="nucleotide sequence ID" value="NZ_CP060636.1"/>
</dbReference>
<keyword evidence="3" id="KW-1185">Reference proteome</keyword>
<keyword evidence="1" id="KW-1133">Transmembrane helix</keyword>
<evidence type="ECO:0008006" key="4">
    <source>
        <dbReference type="Google" id="ProtNLM"/>
    </source>
</evidence>
<evidence type="ECO:0000313" key="2">
    <source>
        <dbReference type="EMBL" id="QNM12855.1"/>
    </source>
</evidence>
<dbReference type="KEGG" id="ehn:H9Q80_02570"/>
<evidence type="ECO:0000256" key="1">
    <source>
        <dbReference type="SAM" id="Phobius"/>
    </source>
</evidence>
<feature type="transmembrane region" description="Helical" evidence="1">
    <location>
        <begin position="155"/>
        <end position="175"/>
    </location>
</feature>
<evidence type="ECO:0000313" key="3">
    <source>
        <dbReference type="Proteomes" id="UP000515856"/>
    </source>
</evidence>
<sequence>MIEILYEYAFSVIDYTYILLAFLLLEGKEIKFKKNILPIMVVALIQQLTEIIELPLFFGSLKDGILIVSFLLIIGKSFKKITFLHALMIDSLFALFLTLGITIATLCSIDIMKTFVFGLYRLCFTLVLKVFVCSCLIMTVIQFKKKRILISQKNYSIFISCFIICEIITSLISQFSTHMQMKFFMVILIGIACLILYILINYSILMKKNYDVELYKKMSDLTENQMQNFIIEQKETRKLIHDTKNMFLDIYIDLDHQSYDLAKEKVQKYLYESSSMSYQMKSAYVYLDTVIRQKENKYPDCEIILIQNIPENISINSKDMVMVLTLLLDEICPNILEKQLELKIQWNGNELSIRARGTVKNPQAVLQSGSFNYDFFQNIVSKYEGDLQIHHSENFECLILLFASKSTV</sequence>
<feature type="transmembrane region" description="Helical" evidence="1">
    <location>
        <begin position="93"/>
        <end position="112"/>
    </location>
</feature>
<feature type="transmembrane region" description="Helical" evidence="1">
    <location>
        <begin position="118"/>
        <end position="143"/>
    </location>
</feature>
<keyword evidence="1" id="KW-0472">Membrane</keyword>